<dbReference type="PROSITE" id="PS00138">
    <property type="entry name" value="SUBTILASE_SER"/>
    <property type="match status" value="1"/>
</dbReference>
<evidence type="ECO:0000256" key="6">
    <source>
        <dbReference type="PROSITE-ProRule" id="PRU01240"/>
    </source>
</evidence>
<feature type="active site" description="Charge relay system" evidence="6">
    <location>
        <position position="174"/>
    </location>
</feature>
<feature type="domain" description="Peptidase S8/S53" evidence="9">
    <location>
        <begin position="165"/>
        <end position="438"/>
    </location>
</feature>
<evidence type="ECO:0000256" key="5">
    <source>
        <dbReference type="ARBA" id="ARBA00022825"/>
    </source>
</evidence>
<evidence type="ECO:0000256" key="3">
    <source>
        <dbReference type="ARBA" id="ARBA00022729"/>
    </source>
</evidence>
<dbReference type="EMBL" id="NOXV01000173">
    <property type="protein sequence ID" value="OYQ43634.1"/>
    <property type="molecule type" value="Genomic_DNA"/>
</dbReference>
<dbReference type="InterPro" id="IPR036852">
    <property type="entry name" value="Peptidase_S8/S53_dom_sf"/>
</dbReference>
<feature type="domain" description="Secretion system C-terminal sorting" evidence="10">
    <location>
        <begin position="462"/>
        <end position="531"/>
    </location>
</feature>
<proteinExistence type="inferred from homology"/>
<dbReference type="InterPro" id="IPR026444">
    <property type="entry name" value="Secre_tail"/>
</dbReference>
<reference evidence="11 12" key="1">
    <citation type="submission" date="2017-07" db="EMBL/GenBank/DDBJ databases">
        <title>Flavobacterium cyanobacteriorum sp. nov., isolated from cyanobacterial aggregates in a eutrophic lake.</title>
        <authorList>
            <person name="Cai H."/>
        </authorList>
    </citation>
    <scope>NUCLEOTIDE SEQUENCE [LARGE SCALE GENOMIC DNA]</scope>
    <source>
        <strain evidence="11 12">TH021</strain>
    </source>
</reference>
<dbReference type="InterPro" id="IPR023828">
    <property type="entry name" value="Peptidase_S8_Ser-AS"/>
</dbReference>
<keyword evidence="3 8" id="KW-0732">Signal</keyword>
<evidence type="ECO:0000313" key="11">
    <source>
        <dbReference type="EMBL" id="OYQ43634.1"/>
    </source>
</evidence>
<dbReference type="PIRSF" id="PIRSF037903">
    <property type="entry name" value="Subtilisin_rel_GFO_2223"/>
    <property type="match status" value="1"/>
</dbReference>
<dbReference type="GO" id="GO:0004252">
    <property type="term" value="F:serine-type endopeptidase activity"/>
    <property type="evidence" value="ECO:0007669"/>
    <property type="project" value="UniProtKB-UniRule"/>
</dbReference>
<dbReference type="Pfam" id="PF18962">
    <property type="entry name" value="Por_Secre_tail"/>
    <property type="match status" value="1"/>
</dbReference>
<protein>
    <submittedName>
        <fullName evidence="11">Peptidase S8</fullName>
    </submittedName>
</protein>
<dbReference type="NCBIfam" id="TIGR04183">
    <property type="entry name" value="Por_Secre_tail"/>
    <property type="match status" value="1"/>
</dbReference>
<evidence type="ECO:0000259" key="10">
    <source>
        <dbReference type="Pfam" id="PF18962"/>
    </source>
</evidence>
<evidence type="ECO:0000313" key="12">
    <source>
        <dbReference type="Proteomes" id="UP000216605"/>
    </source>
</evidence>
<feature type="active site" description="Charge relay system" evidence="6">
    <location>
        <position position="214"/>
    </location>
</feature>
<dbReference type="SUPFAM" id="SSF52743">
    <property type="entry name" value="Subtilisin-like"/>
    <property type="match status" value="1"/>
</dbReference>
<keyword evidence="4 6" id="KW-0378">Hydrolase</keyword>
<evidence type="ECO:0000256" key="7">
    <source>
        <dbReference type="RuleBase" id="RU003355"/>
    </source>
</evidence>
<sequence>MRLICIYLLLLCGNIFAQQDAWVYFTDKPQAEFYLNNPLEMLSQRALNRRAAQGIALDAKDVPIHQPYIDQVTASPGITVMAQSKWMNALHIRGTVADINALLALPFVEAVDFADNSLNSRTAQAQQQQAVTKNLDVSATFSYGTSANQVQMLNGQVLHQQDYTGTGKIIAVMDAGFPGVNTTQPFQRLQNNNLILGGYNFVQRSPEFYTGHYHGTYVLSAMAGFVEGQLVGTAPDAGYYLFITENSASENPVEESLWVEAAEMADSLGVDIINTSLGYFGYDNPNYSYTNADLNGNTAFITRGANIAFTRGIVLVNSGGNSGNTANPYITPPADAYNILAVGAVNATEVISPFSSIGPTADGRIKPDVVAQGVGSVVADTNGSIITASGTSISAPIVAGLIACLWQALPGKTNSEILQIVKQSADRYTNPDMQYGYGVPDFAQALQSATVTEQPEPGRVHIYPNPVTDTLIIALPQNTVNATIILFNTLGQLVLQQPLAGSQASVATEGIATGIYTYRIEAGGILKTGKLVKQ</sequence>
<gene>
    <name evidence="11" type="ORF">CHU92_03130</name>
</gene>
<name>A0A255ZRT0_9FLAO</name>
<dbReference type="RefSeq" id="WP_094412513.1">
    <property type="nucleotide sequence ID" value="NZ_NOXV01000173.1"/>
</dbReference>
<dbReference type="InterPro" id="IPR050131">
    <property type="entry name" value="Peptidase_S8_subtilisin-like"/>
</dbReference>
<dbReference type="OrthoDB" id="1407599at2"/>
<feature type="active site" description="Charge relay system" evidence="6">
    <location>
        <position position="392"/>
    </location>
</feature>
<dbReference type="GO" id="GO:0006508">
    <property type="term" value="P:proteolysis"/>
    <property type="evidence" value="ECO:0007669"/>
    <property type="project" value="UniProtKB-KW"/>
</dbReference>
<dbReference type="PROSITE" id="PS00136">
    <property type="entry name" value="SUBTILASE_ASP"/>
    <property type="match status" value="1"/>
</dbReference>
<dbReference type="PANTHER" id="PTHR43806">
    <property type="entry name" value="PEPTIDASE S8"/>
    <property type="match status" value="1"/>
</dbReference>
<dbReference type="PANTHER" id="PTHR43806:SF67">
    <property type="entry name" value="EGF-LIKE DOMAIN-CONTAINING PROTEIN"/>
    <property type="match status" value="1"/>
</dbReference>
<comment type="caution">
    <text evidence="11">The sequence shown here is derived from an EMBL/GenBank/DDBJ whole genome shotgun (WGS) entry which is preliminary data.</text>
</comment>
<dbReference type="Pfam" id="PF00082">
    <property type="entry name" value="Peptidase_S8"/>
    <property type="match status" value="1"/>
</dbReference>
<dbReference type="InterPro" id="IPR015500">
    <property type="entry name" value="Peptidase_S8_subtilisin-rel"/>
</dbReference>
<evidence type="ECO:0000256" key="2">
    <source>
        <dbReference type="ARBA" id="ARBA00022670"/>
    </source>
</evidence>
<evidence type="ECO:0000259" key="9">
    <source>
        <dbReference type="Pfam" id="PF00082"/>
    </source>
</evidence>
<comment type="similarity">
    <text evidence="1 6 7">Belongs to the peptidase S8 family.</text>
</comment>
<organism evidence="11 12">
    <name type="scientific">Flavobacterium cyanobacteriorum</name>
    <dbReference type="NCBI Taxonomy" id="2022802"/>
    <lineage>
        <taxon>Bacteria</taxon>
        <taxon>Pseudomonadati</taxon>
        <taxon>Bacteroidota</taxon>
        <taxon>Flavobacteriia</taxon>
        <taxon>Flavobacteriales</taxon>
        <taxon>Flavobacteriaceae</taxon>
        <taxon>Flavobacterium</taxon>
    </lineage>
</organism>
<keyword evidence="12" id="KW-1185">Reference proteome</keyword>
<evidence type="ECO:0000256" key="1">
    <source>
        <dbReference type="ARBA" id="ARBA00011073"/>
    </source>
</evidence>
<feature type="signal peptide" evidence="8">
    <location>
        <begin position="1"/>
        <end position="17"/>
    </location>
</feature>
<dbReference type="PROSITE" id="PS51892">
    <property type="entry name" value="SUBTILASE"/>
    <property type="match status" value="1"/>
</dbReference>
<evidence type="ECO:0000256" key="4">
    <source>
        <dbReference type="ARBA" id="ARBA00022801"/>
    </source>
</evidence>
<feature type="chain" id="PRO_5013146641" evidence="8">
    <location>
        <begin position="18"/>
        <end position="534"/>
    </location>
</feature>
<accession>A0A255ZRT0</accession>
<dbReference type="AlphaFoldDB" id="A0A255ZRT0"/>
<dbReference type="CDD" id="cd07493">
    <property type="entry name" value="Peptidases_S8_9"/>
    <property type="match status" value="1"/>
</dbReference>
<evidence type="ECO:0000256" key="8">
    <source>
        <dbReference type="SAM" id="SignalP"/>
    </source>
</evidence>
<keyword evidence="2 6" id="KW-0645">Protease</keyword>
<dbReference type="Gene3D" id="3.40.50.200">
    <property type="entry name" value="Peptidase S8/S53 domain"/>
    <property type="match status" value="1"/>
</dbReference>
<keyword evidence="5 6" id="KW-0720">Serine protease</keyword>
<dbReference type="InterPro" id="IPR000209">
    <property type="entry name" value="Peptidase_S8/S53_dom"/>
</dbReference>
<dbReference type="PRINTS" id="PR00723">
    <property type="entry name" value="SUBTILISIN"/>
</dbReference>
<dbReference type="InterPro" id="IPR023827">
    <property type="entry name" value="Peptidase_S8_Asp-AS"/>
</dbReference>
<dbReference type="InterPro" id="IPR017317">
    <property type="entry name" value="Pept_S8_subtilisin_bacteroid-2"/>
</dbReference>
<dbReference type="Proteomes" id="UP000216605">
    <property type="component" value="Unassembled WGS sequence"/>
</dbReference>